<feature type="binding site" evidence="12 15">
    <location>
        <position position="293"/>
    </location>
    <ligand>
        <name>Mg(2+)</name>
        <dbReference type="ChEBI" id="CHEBI:18420"/>
    </ligand>
</feature>
<dbReference type="RefSeq" id="WP_131906473.1">
    <property type="nucleotide sequence ID" value="NZ_BAAAFU010000006.1"/>
</dbReference>
<comment type="catalytic activity">
    <reaction evidence="12">
        <text>(2R)-2-phosphoglycerate = phosphoenolpyruvate + H2O</text>
        <dbReference type="Rhea" id="RHEA:10164"/>
        <dbReference type="ChEBI" id="CHEBI:15377"/>
        <dbReference type="ChEBI" id="CHEBI:58289"/>
        <dbReference type="ChEBI" id="CHEBI:58702"/>
        <dbReference type="EC" id="4.2.1.11"/>
    </reaction>
</comment>
<feature type="binding site" evidence="12 15">
    <location>
        <position position="250"/>
    </location>
    <ligand>
        <name>Mg(2+)</name>
        <dbReference type="ChEBI" id="CHEBI:18420"/>
    </ligand>
</feature>
<evidence type="ECO:0000256" key="4">
    <source>
        <dbReference type="ARBA" id="ARBA00017068"/>
    </source>
</evidence>
<dbReference type="GO" id="GO:0000287">
    <property type="term" value="F:magnesium ion binding"/>
    <property type="evidence" value="ECO:0007669"/>
    <property type="project" value="UniProtKB-UniRule"/>
</dbReference>
<dbReference type="Proteomes" id="UP000294887">
    <property type="component" value="Unassembled WGS sequence"/>
</dbReference>
<feature type="binding site" evidence="12">
    <location>
        <position position="374"/>
    </location>
    <ligand>
        <name>(2R)-2-phosphoglycerate</name>
        <dbReference type="ChEBI" id="CHEBI:58289"/>
    </ligand>
</feature>
<dbReference type="UniPathway" id="UPA00109">
    <property type="reaction ID" value="UER00187"/>
</dbReference>
<comment type="subunit">
    <text evidence="12">Component of the RNA degradosome, a multiprotein complex involved in RNA processing and mRNA degradation.</text>
</comment>
<dbReference type="PANTHER" id="PTHR11902">
    <property type="entry name" value="ENOLASE"/>
    <property type="match status" value="1"/>
</dbReference>
<evidence type="ECO:0000259" key="16">
    <source>
        <dbReference type="SMART" id="SM01192"/>
    </source>
</evidence>
<keyword evidence="8 12" id="KW-0460">Magnesium</keyword>
<feature type="binding site" evidence="14">
    <location>
        <begin position="372"/>
        <end position="375"/>
    </location>
    <ligand>
        <name>substrate</name>
    </ligand>
</feature>
<evidence type="ECO:0000313" key="18">
    <source>
        <dbReference type="EMBL" id="TCJ84733.1"/>
    </source>
</evidence>
<dbReference type="GO" id="GO:0005576">
    <property type="term" value="C:extracellular region"/>
    <property type="evidence" value="ECO:0007669"/>
    <property type="project" value="UniProtKB-SubCell"/>
</dbReference>
<evidence type="ECO:0000256" key="14">
    <source>
        <dbReference type="PIRSR" id="PIRSR001400-2"/>
    </source>
</evidence>
<dbReference type="SFLD" id="SFLDS00001">
    <property type="entry name" value="Enolase"/>
    <property type="match status" value="1"/>
</dbReference>
<dbReference type="SMART" id="SM01192">
    <property type="entry name" value="Enolase_C"/>
    <property type="match status" value="1"/>
</dbReference>
<keyword evidence="19" id="KW-1185">Reference proteome</keyword>
<dbReference type="OrthoDB" id="9804716at2"/>
<dbReference type="PANTHER" id="PTHR11902:SF1">
    <property type="entry name" value="ENOLASE"/>
    <property type="match status" value="1"/>
</dbReference>
<evidence type="ECO:0000259" key="17">
    <source>
        <dbReference type="SMART" id="SM01193"/>
    </source>
</evidence>
<dbReference type="CDD" id="cd03313">
    <property type="entry name" value="enolase"/>
    <property type="match status" value="1"/>
</dbReference>
<dbReference type="InterPro" id="IPR000941">
    <property type="entry name" value="Enolase"/>
</dbReference>
<reference evidence="18 19" key="1">
    <citation type="submission" date="2019-03" db="EMBL/GenBank/DDBJ databases">
        <title>Genomic Encyclopedia of Type Strains, Phase IV (KMG-IV): sequencing the most valuable type-strain genomes for metagenomic binning, comparative biology and taxonomic classification.</title>
        <authorList>
            <person name="Goeker M."/>
        </authorList>
    </citation>
    <scope>NUCLEOTIDE SEQUENCE [LARGE SCALE GENOMIC DNA]</scope>
    <source>
        <strain evidence="18 19">DSM 24830</strain>
    </source>
</reference>
<comment type="function">
    <text evidence="11 12">Catalyzes the reversible conversion of 2-phosphoglycerate (2-PG) into phosphoenolpyruvate (PEP). It is essential for the degradation of carbohydrates via glycolysis.</text>
</comment>
<evidence type="ECO:0000256" key="3">
    <source>
        <dbReference type="ARBA" id="ARBA00012058"/>
    </source>
</evidence>
<comment type="cofactor">
    <cofactor evidence="12">
        <name>Mg(2+)</name>
        <dbReference type="ChEBI" id="CHEBI:18420"/>
    </cofactor>
    <text evidence="12">Binds a second Mg(2+) ion via substrate during catalysis.</text>
</comment>
<name>A0A4R1EU19_9GAMM</name>
<evidence type="ECO:0000256" key="9">
    <source>
        <dbReference type="ARBA" id="ARBA00023152"/>
    </source>
</evidence>
<feature type="binding site" evidence="12">
    <location>
        <position position="171"/>
    </location>
    <ligand>
        <name>(2R)-2-phosphoglycerate</name>
        <dbReference type="ChEBI" id="CHEBI:58289"/>
    </ligand>
</feature>
<feature type="binding site" evidence="12">
    <location>
        <position position="396"/>
    </location>
    <ligand>
        <name>(2R)-2-phosphoglycerate</name>
        <dbReference type="ChEBI" id="CHEBI:58289"/>
    </ligand>
</feature>
<dbReference type="NCBIfam" id="TIGR01060">
    <property type="entry name" value="eno"/>
    <property type="match status" value="1"/>
</dbReference>
<dbReference type="GO" id="GO:0006096">
    <property type="term" value="P:glycolytic process"/>
    <property type="evidence" value="ECO:0007669"/>
    <property type="project" value="UniProtKB-UniRule"/>
</dbReference>
<dbReference type="InterPro" id="IPR029017">
    <property type="entry name" value="Enolase-like_N"/>
</dbReference>
<dbReference type="SUPFAM" id="SSF51604">
    <property type="entry name" value="Enolase C-terminal domain-like"/>
    <property type="match status" value="1"/>
</dbReference>
<dbReference type="GO" id="GO:0000015">
    <property type="term" value="C:phosphopyruvate hydratase complex"/>
    <property type="evidence" value="ECO:0007669"/>
    <property type="project" value="InterPro"/>
</dbReference>
<dbReference type="Gene3D" id="3.30.390.10">
    <property type="entry name" value="Enolase-like, N-terminal domain"/>
    <property type="match status" value="1"/>
</dbReference>
<feature type="binding site" evidence="12 15">
    <location>
        <position position="320"/>
    </location>
    <ligand>
        <name>Mg(2+)</name>
        <dbReference type="ChEBI" id="CHEBI:18420"/>
    </ligand>
</feature>
<evidence type="ECO:0000256" key="12">
    <source>
        <dbReference type="HAMAP-Rule" id="MF_00318"/>
    </source>
</evidence>
<dbReference type="Gene3D" id="3.20.20.120">
    <property type="entry name" value="Enolase-like C-terminal domain"/>
    <property type="match status" value="1"/>
</dbReference>
<evidence type="ECO:0000256" key="8">
    <source>
        <dbReference type="ARBA" id="ARBA00022842"/>
    </source>
</evidence>
<dbReference type="EMBL" id="SMFQ01000004">
    <property type="protein sequence ID" value="TCJ84733.1"/>
    <property type="molecule type" value="Genomic_DNA"/>
</dbReference>
<evidence type="ECO:0000256" key="1">
    <source>
        <dbReference type="ARBA" id="ARBA00005031"/>
    </source>
</evidence>
<keyword evidence="5 12" id="KW-0963">Cytoplasm</keyword>
<dbReference type="SUPFAM" id="SSF54826">
    <property type="entry name" value="Enolase N-terminal domain-like"/>
    <property type="match status" value="1"/>
</dbReference>
<evidence type="ECO:0000256" key="5">
    <source>
        <dbReference type="ARBA" id="ARBA00022490"/>
    </source>
</evidence>
<dbReference type="FunFam" id="3.30.390.10:FF:000001">
    <property type="entry name" value="Enolase"/>
    <property type="match status" value="1"/>
</dbReference>
<evidence type="ECO:0000256" key="10">
    <source>
        <dbReference type="ARBA" id="ARBA00023239"/>
    </source>
</evidence>
<dbReference type="InterPro" id="IPR020809">
    <property type="entry name" value="Enolase_CS"/>
</dbReference>
<dbReference type="FunFam" id="3.20.20.120:FF:000001">
    <property type="entry name" value="Enolase"/>
    <property type="match status" value="1"/>
</dbReference>
<keyword evidence="10 12" id="KW-0456">Lyase</keyword>
<dbReference type="PROSITE" id="PS00164">
    <property type="entry name" value="ENOLASE"/>
    <property type="match status" value="1"/>
</dbReference>
<comment type="similarity">
    <text evidence="2 12">Belongs to the enolase family.</text>
</comment>
<comment type="cofactor">
    <cofactor evidence="15">
        <name>Mg(2+)</name>
        <dbReference type="ChEBI" id="CHEBI:18420"/>
    </cofactor>
    <text evidence="15">Mg(2+) is required for catalysis and for stabilizing the dimer.</text>
</comment>
<evidence type="ECO:0000256" key="15">
    <source>
        <dbReference type="PIRSR" id="PIRSR001400-3"/>
    </source>
</evidence>
<accession>A0A4R1EU19</accession>
<comment type="caution">
    <text evidence="18">The sequence shown here is derived from an EMBL/GenBank/DDBJ whole genome shotgun (WGS) entry which is preliminary data.</text>
</comment>
<feature type="binding site" evidence="14">
    <location>
        <position position="396"/>
    </location>
    <ligand>
        <name>substrate</name>
    </ligand>
</feature>
<dbReference type="PRINTS" id="PR00148">
    <property type="entry name" value="ENOLASE"/>
</dbReference>
<feature type="binding site" evidence="12">
    <location>
        <position position="375"/>
    </location>
    <ligand>
        <name>(2R)-2-phosphoglycerate</name>
        <dbReference type="ChEBI" id="CHEBI:58289"/>
    </ligand>
</feature>
<feature type="domain" description="Enolase C-terminal TIM barrel" evidence="16">
    <location>
        <begin position="147"/>
        <end position="433"/>
    </location>
</feature>
<dbReference type="SFLD" id="SFLDF00002">
    <property type="entry name" value="enolase"/>
    <property type="match status" value="1"/>
</dbReference>
<dbReference type="Pfam" id="PF00113">
    <property type="entry name" value="Enolase_C"/>
    <property type="match status" value="1"/>
</dbReference>
<comment type="subcellular location">
    <subcellularLocation>
        <location evidence="12">Cytoplasm</location>
    </subcellularLocation>
    <subcellularLocation>
        <location evidence="12">Secreted</location>
    </subcellularLocation>
    <subcellularLocation>
        <location evidence="12">Cell surface</location>
    </subcellularLocation>
    <text evidence="12">Fractions of enolase are present in both the cytoplasm and on the cell surface.</text>
</comment>
<sequence length="435" mass="46570">MSEISNIIAREVIDSRGNPTVEAEVTLANGVKGSAIVPSGASTGAREAIELRDGDKSRFMGKGVLTAVANIEGEIADCIKGMDVNDQKGIDKAIIELDGTHNKSRLGANALLGASLAVAHAAANDNGLPLYQYLGNELASGEESKNKFQLPVPMMNIINGGEHADNSVDMQEFMIVPVGADSIAEAIRYGTEVFHNLKSVLSKKGLNTAVGDEGGFAPDLSSNEEAIEVILEAIENAGFSAGKDIYLGLDCAASEYYKDGKYVLSSEGKSFDAEGMVDYLENWVNQYPIITIEDGLDEADWDGWSVLTQRLGNKIQLVGDDLYVTNPKIFAEGIEKNIANSILIKFNQIGTLTETLEAIKMAHDSNYTAVVSHRSGETEDTTIADLAVATNAGQIKTGSLSRSDRIAKYNQLIRIEQMLGNNGVYAGKSAFKYLS</sequence>
<feature type="active site" description="Proton donor" evidence="12 13">
    <location>
        <position position="213"/>
    </location>
</feature>
<feature type="binding site" evidence="14">
    <location>
        <position position="320"/>
    </location>
    <ligand>
        <name>substrate</name>
    </ligand>
</feature>
<dbReference type="InterPro" id="IPR036849">
    <property type="entry name" value="Enolase-like_C_sf"/>
</dbReference>
<dbReference type="GO" id="GO:0009986">
    <property type="term" value="C:cell surface"/>
    <property type="evidence" value="ECO:0007669"/>
    <property type="project" value="UniProtKB-SubCell"/>
</dbReference>
<feature type="binding site" evidence="14">
    <location>
        <position position="293"/>
    </location>
    <ligand>
        <name>substrate</name>
    </ligand>
</feature>
<dbReference type="GO" id="GO:0004634">
    <property type="term" value="F:phosphopyruvate hydratase activity"/>
    <property type="evidence" value="ECO:0007669"/>
    <property type="project" value="UniProtKB-UniRule"/>
</dbReference>
<feature type="binding site" evidence="14">
    <location>
        <position position="163"/>
    </location>
    <ligand>
        <name>substrate</name>
    </ligand>
</feature>
<protein>
    <recommendedName>
        <fullName evidence="4 12">Enolase</fullName>
        <ecNumber evidence="3 12">4.2.1.11</ecNumber>
    </recommendedName>
    <alternativeName>
        <fullName evidence="12">2-phospho-D-glycerate hydro-lyase</fullName>
    </alternativeName>
    <alternativeName>
        <fullName evidence="12">2-phosphoglycerate dehydratase</fullName>
    </alternativeName>
</protein>
<comment type="pathway">
    <text evidence="1 12">Carbohydrate degradation; glycolysis; pyruvate from D-glyceraldehyde 3-phosphate: step 4/5.</text>
</comment>
<dbReference type="Pfam" id="PF03952">
    <property type="entry name" value="Enolase_N"/>
    <property type="match status" value="1"/>
</dbReference>
<dbReference type="HAMAP" id="MF_00318">
    <property type="entry name" value="Enolase"/>
    <property type="match status" value="1"/>
</dbReference>
<evidence type="ECO:0000256" key="11">
    <source>
        <dbReference type="ARBA" id="ARBA00045763"/>
    </source>
</evidence>
<evidence type="ECO:0000256" key="6">
    <source>
        <dbReference type="ARBA" id="ARBA00022525"/>
    </source>
</evidence>
<evidence type="ECO:0000256" key="7">
    <source>
        <dbReference type="ARBA" id="ARBA00022723"/>
    </source>
</evidence>
<gene>
    <name evidence="12" type="primary">eno</name>
    <name evidence="18" type="ORF">EV695_2694</name>
</gene>
<feature type="binding site" evidence="14">
    <location>
        <position position="172"/>
    </location>
    <ligand>
        <name>substrate</name>
    </ligand>
</feature>
<dbReference type="InterPro" id="IPR020810">
    <property type="entry name" value="Enolase_C"/>
</dbReference>
<dbReference type="SFLD" id="SFLDG00178">
    <property type="entry name" value="enolase"/>
    <property type="match status" value="1"/>
</dbReference>
<proteinExistence type="inferred from homology"/>
<feature type="domain" description="Enolase N-terminal" evidence="17">
    <location>
        <begin position="4"/>
        <end position="134"/>
    </location>
</feature>
<keyword evidence="7 12" id="KW-0479">Metal-binding</keyword>
<dbReference type="SMART" id="SM01193">
    <property type="entry name" value="Enolase_N"/>
    <property type="match status" value="1"/>
</dbReference>
<feature type="binding site" evidence="12">
    <location>
        <position position="345"/>
    </location>
    <ligand>
        <name>(2R)-2-phosphoglycerate</name>
        <dbReference type="ChEBI" id="CHEBI:58289"/>
    </ligand>
</feature>
<organism evidence="18 19">
    <name type="scientific">Cocleimonas flava</name>
    <dbReference type="NCBI Taxonomy" id="634765"/>
    <lineage>
        <taxon>Bacteria</taxon>
        <taxon>Pseudomonadati</taxon>
        <taxon>Pseudomonadota</taxon>
        <taxon>Gammaproteobacteria</taxon>
        <taxon>Thiotrichales</taxon>
        <taxon>Thiotrichaceae</taxon>
        <taxon>Cocleimonas</taxon>
    </lineage>
</organism>
<feature type="active site" description="Proton acceptor" evidence="12 13">
    <location>
        <position position="345"/>
    </location>
</feature>
<evidence type="ECO:0000256" key="13">
    <source>
        <dbReference type="PIRSR" id="PIRSR001400-1"/>
    </source>
</evidence>
<dbReference type="PIRSF" id="PIRSF001400">
    <property type="entry name" value="Enolase"/>
    <property type="match status" value="1"/>
</dbReference>
<dbReference type="AlphaFoldDB" id="A0A4R1EU19"/>
<evidence type="ECO:0000313" key="19">
    <source>
        <dbReference type="Proteomes" id="UP000294887"/>
    </source>
</evidence>
<keyword evidence="6 12" id="KW-0964">Secreted</keyword>
<dbReference type="EC" id="4.2.1.11" evidence="3 12"/>
<dbReference type="InterPro" id="IPR020811">
    <property type="entry name" value="Enolase_N"/>
</dbReference>
<evidence type="ECO:0000256" key="2">
    <source>
        <dbReference type="ARBA" id="ARBA00009604"/>
    </source>
</evidence>
<keyword evidence="9 12" id="KW-0324">Glycolysis</keyword>